<evidence type="ECO:0000313" key="1">
    <source>
        <dbReference type="EMBL" id="KAJ1180170.1"/>
    </source>
</evidence>
<dbReference type="EMBL" id="JANPWB010000006">
    <property type="protein sequence ID" value="KAJ1180170.1"/>
    <property type="molecule type" value="Genomic_DNA"/>
</dbReference>
<proteinExistence type="predicted"/>
<evidence type="ECO:0000313" key="2">
    <source>
        <dbReference type="Proteomes" id="UP001066276"/>
    </source>
</evidence>
<gene>
    <name evidence="1" type="ORF">NDU88_005394</name>
</gene>
<dbReference type="AlphaFoldDB" id="A0AAV7TUP6"/>
<reference evidence="1" key="1">
    <citation type="journal article" date="2022" name="bioRxiv">
        <title>Sequencing and chromosome-scale assembly of the giantPleurodeles waltlgenome.</title>
        <authorList>
            <person name="Brown T."/>
            <person name="Elewa A."/>
            <person name="Iarovenko S."/>
            <person name="Subramanian E."/>
            <person name="Araus A.J."/>
            <person name="Petzold A."/>
            <person name="Susuki M."/>
            <person name="Suzuki K.-i.T."/>
            <person name="Hayashi T."/>
            <person name="Toyoda A."/>
            <person name="Oliveira C."/>
            <person name="Osipova E."/>
            <person name="Leigh N.D."/>
            <person name="Simon A."/>
            <person name="Yun M.H."/>
        </authorList>
    </citation>
    <scope>NUCLEOTIDE SEQUENCE</scope>
    <source>
        <strain evidence="1">20211129_DDA</strain>
        <tissue evidence="1">Liver</tissue>
    </source>
</reference>
<organism evidence="1 2">
    <name type="scientific">Pleurodeles waltl</name>
    <name type="common">Iberian ribbed newt</name>
    <dbReference type="NCBI Taxonomy" id="8319"/>
    <lineage>
        <taxon>Eukaryota</taxon>
        <taxon>Metazoa</taxon>
        <taxon>Chordata</taxon>
        <taxon>Craniata</taxon>
        <taxon>Vertebrata</taxon>
        <taxon>Euteleostomi</taxon>
        <taxon>Amphibia</taxon>
        <taxon>Batrachia</taxon>
        <taxon>Caudata</taxon>
        <taxon>Salamandroidea</taxon>
        <taxon>Salamandridae</taxon>
        <taxon>Pleurodelinae</taxon>
        <taxon>Pleurodeles</taxon>
    </lineage>
</organism>
<protein>
    <submittedName>
        <fullName evidence="1">Uncharacterized protein</fullName>
    </submittedName>
</protein>
<comment type="caution">
    <text evidence="1">The sequence shown here is derived from an EMBL/GenBank/DDBJ whole genome shotgun (WGS) entry which is preliminary data.</text>
</comment>
<accession>A0AAV7TUP6</accession>
<dbReference type="Proteomes" id="UP001066276">
    <property type="component" value="Chromosome 3_2"/>
</dbReference>
<name>A0AAV7TUP6_PLEWA</name>
<keyword evidence="2" id="KW-1185">Reference proteome</keyword>
<sequence>MDKGVDTLSFQSQDTGSEYYETGLRRVSDLQDGMMFYETGVLDDVNVVEQEDVLNHTRCETFNVFGHQDKSEESVDVFYACLRQLATTITLPDEEDEIRAQCIEGCASSKLIERILQEPNMRMRDILTLGRSQELSKANVTHMEQTTTVQVKSEAINVVVTGNSKGKMAHIGAKPRDRLCRWCSATLLHPSGCPARGKTCSACGKLNHFVKMCHLAPKVPPTPKKTIKAVSALPTTSSDSDTDDDQKIVHVVRTVDKGEAHSLRLPSCQVTMQSQSFSAPIDTRASINLMAARCTTA</sequence>